<protein>
    <submittedName>
        <fullName evidence="2">Uncharacterized protein</fullName>
    </submittedName>
</protein>
<keyword evidence="1" id="KW-0812">Transmembrane</keyword>
<dbReference type="RefSeq" id="WP_184751377.1">
    <property type="nucleotide sequence ID" value="NZ_BAAAJR010000011.1"/>
</dbReference>
<name>A0A7X0FRD3_9MICO</name>
<keyword evidence="1" id="KW-0472">Membrane</keyword>
<feature type="transmembrane region" description="Helical" evidence="1">
    <location>
        <begin position="6"/>
        <end position="23"/>
    </location>
</feature>
<evidence type="ECO:0000313" key="2">
    <source>
        <dbReference type="EMBL" id="MBB6392292.1"/>
    </source>
</evidence>
<organism evidence="2 3">
    <name type="scientific">Microbacterium thalassium</name>
    <dbReference type="NCBI Taxonomy" id="362649"/>
    <lineage>
        <taxon>Bacteria</taxon>
        <taxon>Bacillati</taxon>
        <taxon>Actinomycetota</taxon>
        <taxon>Actinomycetes</taxon>
        <taxon>Micrococcales</taxon>
        <taxon>Microbacteriaceae</taxon>
        <taxon>Microbacterium</taxon>
    </lineage>
</organism>
<reference evidence="2 3" key="1">
    <citation type="submission" date="2020-08" db="EMBL/GenBank/DDBJ databases">
        <title>Sequencing the genomes of 1000 actinobacteria strains.</title>
        <authorList>
            <person name="Klenk H.-P."/>
        </authorList>
    </citation>
    <scope>NUCLEOTIDE SEQUENCE [LARGE SCALE GENOMIC DNA]</scope>
    <source>
        <strain evidence="2 3">DSM 12511</strain>
    </source>
</reference>
<feature type="transmembrane region" description="Helical" evidence="1">
    <location>
        <begin position="58"/>
        <end position="78"/>
    </location>
</feature>
<dbReference type="Proteomes" id="UP000537775">
    <property type="component" value="Unassembled WGS sequence"/>
</dbReference>
<comment type="caution">
    <text evidence="2">The sequence shown here is derived from an EMBL/GenBank/DDBJ whole genome shotgun (WGS) entry which is preliminary data.</text>
</comment>
<sequence>MQILLAFIAGAVIGIGVHFHIGARSTRGAALAPMIGAISGGGAWTILTWAGIGIDTPWPWLAAIVVPLAVTYPAVIVLSRVRTARDAAERERLGIG</sequence>
<evidence type="ECO:0000256" key="1">
    <source>
        <dbReference type="SAM" id="Phobius"/>
    </source>
</evidence>
<evidence type="ECO:0000313" key="3">
    <source>
        <dbReference type="Proteomes" id="UP000537775"/>
    </source>
</evidence>
<accession>A0A7X0FRD3</accession>
<dbReference type="EMBL" id="JACHML010000001">
    <property type="protein sequence ID" value="MBB6392292.1"/>
    <property type="molecule type" value="Genomic_DNA"/>
</dbReference>
<keyword evidence="3" id="KW-1185">Reference proteome</keyword>
<keyword evidence="1" id="KW-1133">Transmembrane helix</keyword>
<proteinExistence type="predicted"/>
<gene>
    <name evidence="2" type="ORF">HD594_002605</name>
</gene>
<feature type="transmembrane region" description="Helical" evidence="1">
    <location>
        <begin position="30"/>
        <end position="52"/>
    </location>
</feature>
<dbReference type="AlphaFoldDB" id="A0A7X0FRD3"/>